<dbReference type="PROSITE" id="PS51257">
    <property type="entry name" value="PROKAR_LIPOPROTEIN"/>
    <property type="match status" value="1"/>
</dbReference>
<dbReference type="EMBL" id="KI440846">
    <property type="protein sequence ID" value="ERS98307.1"/>
    <property type="molecule type" value="Genomic_DNA"/>
</dbReference>
<keyword evidence="3" id="KW-1185">Reference proteome</keyword>
<dbReference type="AlphaFoldDB" id="U7PRT0"/>
<reference evidence="3" key="1">
    <citation type="journal article" date="2014" name="Genome Announc.">
        <title>Genome sequence of the pathogenic fungus Sporothrix schenckii (ATCC 58251).</title>
        <authorList>
            <person name="Cuomo C.A."/>
            <person name="Rodriguez-Del Valle N."/>
            <person name="Perez-Sanchez L."/>
            <person name="Abouelleil A."/>
            <person name="Goldberg J."/>
            <person name="Young S."/>
            <person name="Zeng Q."/>
            <person name="Birren B.W."/>
        </authorList>
    </citation>
    <scope>NUCLEOTIDE SEQUENCE [LARGE SCALE GENOMIC DNA]</scope>
    <source>
        <strain evidence="3">ATCC 58251 / de Perez 2211183</strain>
    </source>
</reference>
<proteinExistence type="predicted"/>
<dbReference type="OrthoDB" id="10384387at2759"/>
<organism evidence="2 3">
    <name type="scientific">Sporothrix schenckii (strain ATCC 58251 / de Perez 2211183)</name>
    <name type="common">Rose-picker's disease fungus</name>
    <dbReference type="NCBI Taxonomy" id="1391915"/>
    <lineage>
        <taxon>Eukaryota</taxon>
        <taxon>Fungi</taxon>
        <taxon>Dikarya</taxon>
        <taxon>Ascomycota</taxon>
        <taxon>Pezizomycotina</taxon>
        <taxon>Sordariomycetes</taxon>
        <taxon>Sordariomycetidae</taxon>
        <taxon>Ophiostomatales</taxon>
        <taxon>Ophiostomataceae</taxon>
        <taxon>Sporothrix</taxon>
    </lineage>
</organism>
<dbReference type="eggNOG" id="ENOG502RM1B">
    <property type="taxonomic scope" value="Eukaryota"/>
</dbReference>
<gene>
    <name evidence="2" type="ORF">HMPREF1624_05091</name>
</gene>
<protein>
    <submittedName>
        <fullName evidence="2">Uncharacterized protein</fullName>
    </submittedName>
</protein>
<evidence type="ECO:0000256" key="1">
    <source>
        <dbReference type="SAM" id="MobiDB-lite"/>
    </source>
</evidence>
<sequence>MQARPCSLWVVTASSSTGCKACSVYSIGVTRNAMPPMQALRCNGSGCDYGNGLVSPTNPLTYDGRLLSPLSTLKAPWDADWVDECGVSQTGEAARAVPAVAETVGSPETMEWTQDRFSVASSVVSSPTSSIEITGTDNVQTTRSTTRRNSRFHPYSHPHKRASAGSGSGSGSA</sequence>
<dbReference type="Proteomes" id="UP000018087">
    <property type="component" value="Unassembled WGS sequence"/>
</dbReference>
<accession>U7PRT0</accession>
<feature type="compositionally biased region" description="Basic residues" evidence="1">
    <location>
        <begin position="145"/>
        <end position="162"/>
    </location>
</feature>
<feature type="compositionally biased region" description="Polar residues" evidence="1">
    <location>
        <begin position="131"/>
        <end position="140"/>
    </location>
</feature>
<evidence type="ECO:0000313" key="3">
    <source>
        <dbReference type="Proteomes" id="UP000018087"/>
    </source>
</evidence>
<name>U7PRT0_SPOS1</name>
<evidence type="ECO:0000313" key="2">
    <source>
        <dbReference type="EMBL" id="ERS98307.1"/>
    </source>
</evidence>
<feature type="region of interest" description="Disordered" evidence="1">
    <location>
        <begin position="129"/>
        <end position="173"/>
    </location>
</feature>
<dbReference type="HOGENOM" id="CLU_1778667_0_0_1"/>